<dbReference type="AlphaFoldDB" id="A0A0G0ZQT1"/>
<dbReference type="Proteomes" id="UP000034163">
    <property type="component" value="Unassembled WGS sequence"/>
</dbReference>
<comment type="caution">
    <text evidence="1">The sequence shown here is derived from an EMBL/GenBank/DDBJ whole genome shotgun (WGS) entry which is preliminary data.</text>
</comment>
<gene>
    <name evidence="1" type="ORF">UU72_C0037G0011</name>
</gene>
<organism evidence="1 2">
    <name type="scientific">candidate division WWE3 bacterium GW2011_GWB1_41_6</name>
    <dbReference type="NCBI Taxonomy" id="1619112"/>
    <lineage>
        <taxon>Bacteria</taxon>
        <taxon>Katanobacteria</taxon>
    </lineage>
</organism>
<evidence type="ECO:0000313" key="2">
    <source>
        <dbReference type="Proteomes" id="UP000034163"/>
    </source>
</evidence>
<protein>
    <submittedName>
        <fullName evidence="1">Uncharacterized protein</fullName>
    </submittedName>
</protein>
<dbReference type="EMBL" id="LCBS01000037">
    <property type="protein sequence ID" value="KKS15348.1"/>
    <property type="molecule type" value="Genomic_DNA"/>
</dbReference>
<name>A0A0G0ZQT1_UNCKA</name>
<proteinExistence type="predicted"/>
<reference evidence="1 2" key="1">
    <citation type="journal article" date="2015" name="Nature">
        <title>rRNA introns, odd ribosomes, and small enigmatic genomes across a large radiation of phyla.</title>
        <authorList>
            <person name="Brown C.T."/>
            <person name="Hug L.A."/>
            <person name="Thomas B.C."/>
            <person name="Sharon I."/>
            <person name="Castelle C.J."/>
            <person name="Singh A."/>
            <person name="Wilkins M.J."/>
            <person name="Williams K.H."/>
            <person name="Banfield J.F."/>
        </authorList>
    </citation>
    <scope>NUCLEOTIDE SEQUENCE [LARGE SCALE GENOMIC DNA]</scope>
</reference>
<evidence type="ECO:0000313" key="1">
    <source>
        <dbReference type="EMBL" id="KKS15348.1"/>
    </source>
</evidence>
<accession>A0A0G0ZQT1</accession>
<sequence length="103" mass="11884">MVEKVQDDSGNAFSPSLPDYKVGRKKVFPKIKRAKYRHLPTYPSNIDSASYFNELYSRAKWAKALLKELEFWQPEGVVLEVLQVNLARVKAELKRQAELDENG</sequence>